<keyword evidence="2" id="KW-0732">Signal</keyword>
<dbReference type="PANTHER" id="PTHR33938:SF2">
    <property type="entry name" value="CARBOXYLIC ESTER HYDROLASE"/>
    <property type="match status" value="1"/>
</dbReference>
<gene>
    <name evidence="6" type="ORF">BO71DRAFT_430087</name>
</gene>
<keyword evidence="7" id="KW-1185">Reference proteome</keyword>
<dbReference type="OrthoDB" id="3039123at2759"/>
<evidence type="ECO:0000256" key="3">
    <source>
        <dbReference type="ARBA" id="ARBA00022801"/>
    </source>
</evidence>
<dbReference type="InterPro" id="IPR011118">
    <property type="entry name" value="Tannase/feruloyl_esterase"/>
</dbReference>
<evidence type="ECO:0000256" key="5">
    <source>
        <dbReference type="RuleBase" id="RU361238"/>
    </source>
</evidence>
<dbReference type="EC" id="3.1.1.-" evidence="5"/>
<dbReference type="EMBL" id="KZ825873">
    <property type="protein sequence ID" value="PYH94355.1"/>
    <property type="molecule type" value="Genomic_DNA"/>
</dbReference>
<dbReference type="VEuPathDB" id="FungiDB:BO71DRAFT_430087"/>
<dbReference type="Pfam" id="PF07519">
    <property type="entry name" value="Tannase"/>
    <property type="match status" value="1"/>
</dbReference>
<reference evidence="6 7" key="1">
    <citation type="submission" date="2018-02" db="EMBL/GenBank/DDBJ databases">
        <title>The genomes of Aspergillus section Nigri reveals drivers in fungal speciation.</title>
        <authorList>
            <consortium name="DOE Joint Genome Institute"/>
            <person name="Vesth T.C."/>
            <person name="Nybo J."/>
            <person name="Theobald S."/>
            <person name="Brandl J."/>
            <person name="Frisvad J.C."/>
            <person name="Nielsen K.F."/>
            <person name="Lyhne E.K."/>
            <person name="Kogle M.E."/>
            <person name="Kuo A."/>
            <person name="Riley R."/>
            <person name="Clum A."/>
            <person name="Nolan M."/>
            <person name="Lipzen A."/>
            <person name="Salamov A."/>
            <person name="Henrissat B."/>
            <person name="Wiebenga A."/>
            <person name="De vries R.P."/>
            <person name="Grigoriev I.V."/>
            <person name="Mortensen U.H."/>
            <person name="Andersen M.R."/>
            <person name="Baker S.E."/>
        </authorList>
    </citation>
    <scope>NUCLEOTIDE SEQUENCE [LARGE SCALE GENOMIC DNA]</scope>
    <source>
        <strain evidence="6 7">CBS 707.79</strain>
    </source>
</reference>
<keyword evidence="3 5" id="KW-0378">Hydrolase</keyword>
<evidence type="ECO:0000313" key="7">
    <source>
        <dbReference type="Proteomes" id="UP000247810"/>
    </source>
</evidence>
<evidence type="ECO:0000256" key="2">
    <source>
        <dbReference type="ARBA" id="ARBA00022729"/>
    </source>
</evidence>
<proteinExistence type="inferred from homology"/>
<evidence type="ECO:0000256" key="4">
    <source>
        <dbReference type="ARBA" id="ARBA00023157"/>
    </source>
</evidence>
<sequence>MTTEAGTTYNFGLFLPNEWNERFLAVGNGGYAGGINWIDMGAGVGYGFAVMLTDTGHQGSYQDTAWAYQNEESIVDWAWRALHEATVTSKVIINDWYGQNSEYNYHSGCTDSEHTILQSMFNVIGDEVLKQCDPQDGLTDTIISDPLGCNFNPLTLLCKGNNSTDCLTSPQLDTLYQVYNDWVDVNQTFVSPHYLYGTKTSWNTAIGTGSLSSIENQSGFAQDLLQLGPDWNYTDLTYATVQYGDKVNPGNSTAGAFDITAFKSRSGKLIHHHGLADPTLPTGSSLYFYSQVDRDLAASNTTLDDFYRMFLIPGMEHCMSTPSAMNAPWYIAGANQAAQLGDNVSGVPGYRDAEHDIILALMNWVENGTAPNSIIATKYTDDSTHDEVCRQRPICPFPSQAKYTGSGNPDLPENWSCQSLY</sequence>
<name>A0A319DAC5_9EURO</name>
<comment type="similarity">
    <text evidence="5">Belongs to the tannase family.</text>
</comment>
<evidence type="ECO:0000313" key="6">
    <source>
        <dbReference type="EMBL" id="PYH94355.1"/>
    </source>
</evidence>
<organism evidence="6 7">
    <name type="scientific">Aspergillus ellipticus CBS 707.79</name>
    <dbReference type="NCBI Taxonomy" id="1448320"/>
    <lineage>
        <taxon>Eukaryota</taxon>
        <taxon>Fungi</taxon>
        <taxon>Dikarya</taxon>
        <taxon>Ascomycota</taxon>
        <taxon>Pezizomycotina</taxon>
        <taxon>Eurotiomycetes</taxon>
        <taxon>Eurotiomycetidae</taxon>
        <taxon>Eurotiales</taxon>
        <taxon>Aspergillaceae</taxon>
        <taxon>Aspergillus</taxon>
        <taxon>Aspergillus subgen. Circumdati</taxon>
    </lineage>
</organism>
<dbReference type="Proteomes" id="UP000247810">
    <property type="component" value="Unassembled WGS sequence"/>
</dbReference>
<dbReference type="AlphaFoldDB" id="A0A319DAC5"/>
<dbReference type="PANTHER" id="PTHR33938">
    <property type="entry name" value="FERULOYL ESTERASE B-RELATED"/>
    <property type="match status" value="1"/>
</dbReference>
<keyword evidence="4" id="KW-1015">Disulfide bond</keyword>
<dbReference type="GO" id="GO:0052689">
    <property type="term" value="F:carboxylic ester hydrolase activity"/>
    <property type="evidence" value="ECO:0007669"/>
    <property type="project" value="UniProtKB-KW"/>
</dbReference>
<accession>A0A319DAC5</accession>
<protein>
    <recommendedName>
        <fullName evidence="5">Carboxylic ester hydrolase</fullName>
        <ecNumber evidence="5">3.1.1.-</ecNumber>
    </recommendedName>
</protein>
<evidence type="ECO:0000256" key="1">
    <source>
        <dbReference type="ARBA" id="ARBA00022487"/>
    </source>
</evidence>
<dbReference type="STRING" id="1448320.A0A319DAC5"/>
<keyword evidence="1" id="KW-0719">Serine esterase</keyword>